<dbReference type="HAMAP" id="MF_01818">
    <property type="entry name" value="RNase_Z_BN"/>
    <property type="match status" value="1"/>
</dbReference>
<dbReference type="PANTHER" id="PTHR46018">
    <property type="entry name" value="ZINC PHOSPHODIESTERASE ELAC PROTEIN 1"/>
    <property type="match status" value="1"/>
</dbReference>
<dbReference type="SUPFAM" id="SSF56281">
    <property type="entry name" value="Metallo-hydrolase/oxidoreductase"/>
    <property type="match status" value="1"/>
</dbReference>
<evidence type="ECO:0000256" key="4">
    <source>
        <dbReference type="ARBA" id="ARBA00022723"/>
    </source>
</evidence>
<dbReference type="InterPro" id="IPR036866">
    <property type="entry name" value="RibonucZ/Hydroxyglut_hydro"/>
</dbReference>
<dbReference type="PANTHER" id="PTHR46018:SF2">
    <property type="entry name" value="ZINC PHOSPHODIESTERASE ELAC PROTEIN 1"/>
    <property type="match status" value="1"/>
</dbReference>
<keyword evidence="2 8" id="KW-0819">tRNA processing</keyword>
<evidence type="ECO:0000256" key="8">
    <source>
        <dbReference type="HAMAP-Rule" id="MF_01818"/>
    </source>
</evidence>
<feature type="binding site" evidence="8">
    <location>
        <position position="213"/>
    </location>
    <ligand>
        <name>Zn(2+)</name>
        <dbReference type="ChEBI" id="CHEBI:29105"/>
        <label>1</label>
        <note>catalytic</note>
    </ligand>
</feature>
<feature type="binding site" evidence="8">
    <location>
        <position position="67"/>
    </location>
    <ligand>
        <name>Zn(2+)</name>
        <dbReference type="ChEBI" id="CHEBI:29105"/>
        <label>2</label>
        <note>catalytic</note>
    </ligand>
</feature>
<keyword evidence="4 8" id="KW-0479">Metal-binding</keyword>
<feature type="binding site" evidence="8">
    <location>
        <position position="62"/>
    </location>
    <ligand>
        <name>Zn(2+)</name>
        <dbReference type="ChEBI" id="CHEBI:29105"/>
        <label>1</label>
        <note>catalytic</note>
    </ligand>
</feature>
<keyword evidence="7 8" id="KW-0862">Zinc</keyword>
<comment type="subunit">
    <text evidence="1 8">Homodimer.</text>
</comment>
<dbReference type="Proteomes" id="UP000262142">
    <property type="component" value="Unassembled WGS sequence"/>
</dbReference>
<accession>A0A383TYN4</accession>
<comment type="similarity">
    <text evidence="8">Belongs to the RNase Z family.</text>
</comment>
<feature type="binding site" evidence="8">
    <location>
        <position position="64"/>
    </location>
    <ligand>
        <name>Zn(2+)</name>
        <dbReference type="ChEBI" id="CHEBI:29105"/>
        <label>1</label>
        <note>catalytic</note>
    </ligand>
</feature>
<dbReference type="CDD" id="cd07717">
    <property type="entry name" value="RNaseZ_ZiPD-like_MBL-fold"/>
    <property type="match status" value="1"/>
</dbReference>
<keyword evidence="3 8" id="KW-0540">Nuclease</keyword>
<dbReference type="NCBIfam" id="NF000801">
    <property type="entry name" value="PRK00055.1-3"/>
    <property type="match status" value="1"/>
</dbReference>
<evidence type="ECO:0000256" key="5">
    <source>
        <dbReference type="ARBA" id="ARBA00022759"/>
    </source>
</evidence>
<evidence type="ECO:0000256" key="6">
    <source>
        <dbReference type="ARBA" id="ARBA00022801"/>
    </source>
</evidence>
<dbReference type="AlphaFoldDB" id="A0A383TYN4"/>
<proteinExistence type="inferred from homology"/>
<name>A0A383TYN4_9FLAO</name>
<feature type="binding site" evidence="8">
    <location>
        <position position="66"/>
    </location>
    <ligand>
        <name>Zn(2+)</name>
        <dbReference type="ChEBI" id="CHEBI:29105"/>
        <label>2</label>
        <note>catalytic</note>
    </ligand>
</feature>
<keyword evidence="10" id="KW-1185">Reference proteome</keyword>
<keyword evidence="6 8" id="KW-0378">Hydrolase</keyword>
<evidence type="ECO:0000256" key="1">
    <source>
        <dbReference type="ARBA" id="ARBA00011738"/>
    </source>
</evidence>
<keyword evidence="5 8" id="KW-0255">Endonuclease</keyword>
<evidence type="ECO:0000256" key="7">
    <source>
        <dbReference type="ARBA" id="ARBA00022833"/>
    </source>
</evidence>
<dbReference type="EMBL" id="UNSC01000003">
    <property type="protein sequence ID" value="SZD72338.1"/>
    <property type="molecule type" value="Genomic_DNA"/>
</dbReference>
<dbReference type="OrthoDB" id="9800940at2"/>
<sequence>MDFNVTILGYNSAVPTAHSHPTAQLVDVKGTTLLIDCGEGTQIQIRKSKTKFSKLNQIFISHLHGDHVFGLVGLISTLQLLGRNKSLEIFGPVGIKNFINHQLSLTNAYQNFELIFHELNSDVSELIFENKKLKVYTIPLRHRFYCNGFLIQEKEGLRHLNMQAILQIPEIETCDYYKIKQGFDFVRANGEVIPCAKLTFPPEPARSYAFCSDTMYHPAIVPIIENVDLLYHEATFSKALKNLAKKTGHSTAEQAAQIAKQAQVSKLIIGHFSNRYKNPQVLLDEAKEIFAETYLPKTLESISIPQKKR</sequence>
<comment type="cofactor">
    <cofactor evidence="8">
        <name>Zn(2+)</name>
        <dbReference type="ChEBI" id="CHEBI:29105"/>
    </cofactor>
    <text evidence="8">Binds 2 Zn(2+) ions.</text>
</comment>
<dbReference type="EC" id="3.1.26.11" evidence="8"/>
<dbReference type="Pfam" id="PF23023">
    <property type="entry name" value="Anti-Pycsar_Apyc1"/>
    <property type="match status" value="1"/>
</dbReference>
<feature type="binding site" evidence="8">
    <location>
        <position position="271"/>
    </location>
    <ligand>
        <name>Zn(2+)</name>
        <dbReference type="ChEBI" id="CHEBI:29105"/>
        <label>2</label>
        <note>catalytic</note>
    </ligand>
</feature>
<feature type="active site" description="Proton acceptor" evidence="8">
    <location>
        <position position="66"/>
    </location>
</feature>
<feature type="binding site" evidence="8">
    <location>
        <position position="142"/>
    </location>
    <ligand>
        <name>Zn(2+)</name>
        <dbReference type="ChEBI" id="CHEBI:29105"/>
        <label>1</label>
        <note>catalytic</note>
    </ligand>
</feature>
<dbReference type="GO" id="GO:0042781">
    <property type="term" value="F:3'-tRNA processing endoribonuclease activity"/>
    <property type="evidence" value="ECO:0007669"/>
    <property type="project" value="UniProtKB-UniRule"/>
</dbReference>
<dbReference type="InterPro" id="IPR013471">
    <property type="entry name" value="RNase_Z/BN"/>
</dbReference>
<feature type="binding site" evidence="8">
    <location>
        <position position="213"/>
    </location>
    <ligand>
        <name>Zn(2+)</name>
        <dbReference type="ChEBI" id="CHEBI:29105"/>
        <label>2</label>
        <note>catalytic</note>
    </ligand>
</feature>
<comment type="catalytic activity">
    <reaction evidence="8">
        <text>Endonucleolytic cleavage of RNA, removing extra 3' nucleotides from tRNA precursor, generating 3' termini of tRNAs. A 3'-hydroxy group is left at the tRNA terminus and a 5'-phosphoryl group is left at the trailer molecule.</text>
        <dbReference type="EC" id="3.1.26.11"/>
    </reaction>
</comment>
<dbReference type="Gene3D" id="3.60.15.10">
    <property type="entry name" value="Ribonuclease Z/Hydroxyacylglutathione hydrolase-like"/>
    <property type="match status" value="1"/>
</dbReference>
<evidence type="ECO:0000313" key="10">
    <source>
        <dbReference type="Proteomes" id="UP000262142"/>
    </source>
</evidence>
<reference evidence="9 10" key="1">
    <citation type="submission" date="2018-09" db="EMBL/GenBank/DDBJ databases">
        <authorList>
            <consortium name="Pathogen Informatics"/>
        </authorList>
    </citation>
    <scope>NUCLEOTIDE SEQUENCE [LARGE SCALE GENOMIC DNA]</scope>
    <source>
        <strain evidence="9 10">OH-22767</strain>
    </source>
</reference>
<evidence type="ECO:0000256" key="3">
    <source>
        <dbReference type="ARBA" id="ARBA00022722"/>
    </source>
</evidence>
<evidence type="ECO:0000313" key="9">
    <source>
        <dbReference type="EMBL" id="SZD72338.1"/>
    </source>
</evidence>
<dbReference type="GO" id="GO:0008270">
    <property type="term" value="F:zinc ion binding"/>
    <property type="evidence" value="ECO:0007669"/>
    <property type="project" value="UniProtKB-UniRule"/>
</dbReference>
<dbReference type="NCBIfam" id="TIGR02651">
    <property type="entry name" value="RNase_Z"/>
    <property type="match status" value="1"/>
</dbReference>
<evidence type="ECO:0000256" key="2">
    <source>
        <dbReference type="ARBA" id="ARBA00022694"/>
    </source>
</evidence>
<protein>
    <recommendedName>
        <fullName evidence="8">Ribonuclease Z</fullName>
        <shortName evidence="8">RNase Z</shortName>
        <ecNumber evidence="8">3.1.26.11</ecNumber>
    </recommendedName>
    <alternativeName>
        <fullName evidence="8">tRNA 3 endonuclease</fullName>
    </alternativeName>
    <alternativeName>
        <fullName evidence="8">tRNase Z</fullName>
    </alternativeName>
</protein>
<dbReference type="RefSeq" id="WP_119059310.1">
    <property type="nucleotide sequence ID" value="NZ_UNSC01000003.1"/>
</dbReference>
<gene>
    <name evidence="9" type="primary">rbn</name>
    <name evidence="8" type="synonym">rnz</name>
    <name evidence="9" type="ORF">SAMEA104719789_00780</name>
</gene>
<organism evidence="9 10">
    <name type="scientific">Candidatus Ornithobacterium hominis</name>
    <dbReference type="NCBI Taxonomy" id="2497989"/>
    <lineage>
        <taxon>Bacteria</taxon>
        <taxon>Pseudomonadati</taxon>
        <taxon>Bacteroidota</taxon>
        <taxon>Flavobacteriia</taxon>
        <taxon>Flavobacteriales</taxon>
        <taxon>Weeksellaceae</taxon>
        <taxon>Ornithobacterium</taxon>
    </lineage>
</organism>
<comment type="function">
    <text evidence="8">Zinc phosphodiesterase, which displays some tRNA 3'-processing endonuclease activity. Probably involved in tRNA maturation, by removing a 3'-trailer from precursor tRNA.</text>
</comment>